<evidence type="ECO:0000256" key="11">
    <source>
        <dbReference type="PROSITE-ProRule" id="PRU00552"/>
    </source>
</evidence>
<feature type="region of interest" description="Disordered" evidence="12">
    <location>
        <begin position="582"/>
        <end position="612"/>
    </location>
</feature>
<evidence type="ECO:0000256" key="10">
    <source>
        <dbReference type="ARBA" id="ARBA00047984"/>
    </source>
</evidence>
<evidence type="ECO:0000259" key="15">
    <source>
        <dbReference type="PROSITE" id="PS51195"/>
    </source>
</evidence>
<evidence type="ECO:0000256" key="8">
    <source>
        <dbReference type="ARBA" id="ARBA00022884"/>
    </source>
</evidence>
<dbReference type="CDD" id="cd17959">
    <property type="entry name" value="DEADc_DDX54"/>
    <property type="match status" value="1"/>
</dbReference>
<feature type="compositionally biased region" description="Basic and acidic residues" evidence="12">
    <location>
        <begin position="590"/>
        <end position="604"/>
    </location>
</feature>
<feature type="region of interest" description="Disordered" evidence="12">
    <location>
        <begin position="17"/>
        <end position="38"/>
    </location>
</feature>
<evidence type="ECO:0000256" key="4">
    <source>
        <dbReference type="ARBA" id="ARBA00022741"/>
    </source>
</evidence>
<dbReference type="GO" id="GO:0010468">
    <property type="term" value="P:regulation of gene expression"/>
    <property type="evidence" value="ECO:0007669"/>
    <property type="project" value="UniProtKB-ARBA"/>
</dbReference>
<dbReference type="SMART" id="SM00487">
    <property type="entry name" value="DEXDc"/>
    <property type="match status" value="1"/>
</dbReference>
<dbReference type="GO" id="GO:0003724">
    <property type="term" value="F:RNA helicase activity"/>
    <property type="evidence" value="ECO:0007669"/>
    <property type="project" value="UniProtKB-EC"/>
</dbReference>
<comment type="subcellular location">
    <subcellularLocation>
        <location evidence="1">Nucleus</location>
        <location evidence="1">Nucleolus</location>
    </subcellularLocation>
</comment>
<comment type="similarity">
    <text evidence="2">Belongs to the DEAD box helicase family. DDX54/DBP10 subfamily.</text>
</comment>
<accession>A0A182S5X0</accession>
<dbReference type="InterPro" id="IPR027417">
    <property type="entry name" value="P-loop_NTPase"/>
</dbReference>
<keyword evidence="8" id="KW-0694">RNA-binding</keyword>
<dbReference type="InterPro" id="IPR033517">
    <property type="entry name" value="DDX54/DBP10_DEAD-box_helicase"/>
</dbReference>
<keyword evidence="17" id="KW-1185">Reference proteome</keyword>
<dbReference type="PANTHER" id="PTHR47959">
    <property type="entry name" value="ATP-DEPENDENT RNA HELICASE RHLE-RELATED"/>
    <property type="match status" value="1"/>
</dbReference>
<feature type="region of interest" description="Disordered" evidence="12">
    <location>
        <begin position="715"/>
        <end position="808"/>
    </location>
</feature>
<dbReference type="SUPFAM" id="SSF52540">
    <property type="entry name" value="P-loop containing nucleoside triphosphate hydrolases"/>
    <property type="match status" value="2"/>
</dbReference>
<feature type="short sequence motif" description="Q motif" evidence="11">
    <location>
        <begin position="37"/>
        <end position="65"/>
    </location>
</feature>
<name>A0A182S5X0_9DIPT</name>
<dbReference type="InterPro" id="IPR014001">
    <property type="entry name" value="Helicase_ATP-bd"/>
</dbReference>
<dbReference type="GO" id="GO:0005524">
    <property type="term" value="F:ATP binding"/>
    <property type="evidence" value="ECO:0007669"/>
    <property type="project" value="UniProtKB-KW"/>
</dbReference>
<feature type="domain" description="Helicase C-terminal" evidence="14">
    <location>
        <begin position="273"/>
        <end position="423"/>
    </location>
</feature>
<dbReference type="Pfam" id="PF00270">
    <property type="entry name" value="DEAD"/>
    <property type="match status" value="1"/>
</dbReference>
<evidence type="ECO:0000256" key="2">
    <source>
        <dbReference type="ARBA" id="ARBA00010379"/>
    </source>
</evidence>
<dbReference type="EnsemblMetazoa" id="AMAM000273-RA">
    <property type="protein sequence ID" value="AMAM000273-PA"/>
    <property type="gene ID" value="AMAM000273"/>
</dbReference>
<dbReference type="FunFam" id="3.40.50.300:FF:000865">
    <property type="entry name" value="ATP-dependent RNA helicase DDX54"/>
    <property type="match status" value="1"/>
</dbReference>
<dbReference type="PROSITE" id="PS51195">
    <property type="entry name" value="Q_MOTIF"/>
    <property type="match status" value="1"/>
</dbReference>
<dbReference type="GO" id="GO:0005730">
    <property type="term" value="C:nucleolus"/>
    <property type="evidence" value="ECO:0007669"/>
    <property type="project" value="UniProtKB-SubCell"/>
</dbReference>
<evidence type="ECO:0000313" key="16">
    <source>
        <dbReference type="EnsemblMetazoa" id="AMAM000273-PA"/>
    </source>
</evidence>
<evidence type="ECO:0000259" key="13">
    <source>
        <dbReference type="PROSITE" id="PS51192"/>
    </source>
</evidence>
<dbReference type="GO" id="GO:0003723">
    <property type="term" value="F:RNA binding"/>
    <property type="evidence" value="ECO:0007669"/>
    <property type="project" value="UniProtKB-KW"/>
</dbReference>
<dbReference type="Gene3D" id="3.40.50.300">
    <property type="entry name" value="P-loop containing nucleotide triphosphate hydrolases"/>
    <property type="match status" value="2"/>
</dbReference>
<dbReference type="CDD" id="cd18787">
    <property type="entry name" value="SF2_C_DEAD"/>
    <property type="match status" value="1"/>
</dbReference>
<sequence length="808" mass="90680">MSAMALDEVPGFTLHKAEVDYDDDPDKGKGKGKKKSGGFQAMGLSAPVLKGILKMGYKIPTPIQRKTIPLIMDGRDVVAMAKTGSGKTGCFLIPMFEKLKQREAKAGGGARALILSPTRELAIQTFKFIKHLGRFMDLKSILVLGGDSMDSQFAAVHTLPDVIVATPGRFLHLCVEMDLKLSSVQYCVFDEADRLFEMGFGEQLTETIKRLPESRQMVLFSATLPKQMVEFATAGLCQPVLIRLDVESKIPDTLDLKYIYCRPAERYATLLVLLRDVIPSTAQTVIFAGTQHHVELISLMLTKAGVPNSHVYSGLDASARKINTAKFTHRKVNVLVVTDVAARGLDIPTLDYVINLHFPGKPKLFIHRVGRCARAGRSGTAYSIFSNDDIAHLIDLHMFLNRPLNLDDRKTIGIVPPDTQETEHLLVQEYVTHVDLATAYRVSNNAYKQYFVTRPAASTASNKRAKNFKIDELGVLEDFLQENTELDGAGKGKKFRKGKLISIKKAKAKEDPAKQETKLAVTSSSSVDADAFRNDFLARMKSYRPQATIFELNPKAHARELVAMTQKREADEAKIEKHKRKMAELDAEEQEKQNSKTIAEEDHGPKRRKAVTARDEEHFIAYQAKDAVEEEGYAIDNFTRQANSAELSVLGDTAEGQRMHRQLQKWDRKKKKMVNVENPRAGKIRTEHGVWIAASYKTGRYDKWKERTKVDEKLLAEQAQASDDEGGDASSAAVPIVQRQYPNTHWGRHNAKADLRKLRDLDLKTPEQIVKKRLEKETKQEREKAARLKNIQRKKRALTKRKGKGKAK</sequence>
<evidence type="ECO:0000313" key="17">
    <source>
        <dbReference type="Proteomes" id="UP000075901"/>
    </source>
</evidence>
<evidence type="ECO:0000256" key="6">
    <source>
        <dbReference type="ARBA" id="ARBA00022806"/>
    </source>
</evidence>
<dbReference type="InterPro" id="IPR001650">
    <property type="entry name" value="Helicase_C-like"/>
</dbReference>
<keyword evidence="5" id="KW-0378">Hydrolase</keyword>
<dbReference type="SMART" id="SM01123">
    <property type="entry name" value="DBP10CT"/>
    <property type="match status" value="1"/>
</dbReference>
<dbReference type="EC" id="3.6.4.13" evidence="3"/>
<evidence type="ECO:0000256" key="7">
    <source>
        <dbReference type="ARBA" id="ARBA00022840"/>
    </source>
</evidence>
<dbReference type="InterPro" id="IPR000629">
    <property type="entry name" value="RNA-helicase_DEAD-box_CS"/>
</dbReference>
<dbReference type="PROSITE" id="PS51194">
    <property type="entry name" value="HELICASE_CTER"/>
    <property type="match status" value="1"/>
</dbReference>
<dbReference type="PROSITE" id="PS51192">
    <property type="entry name" value="HELICASE_ATP_BIND_1"/>
    <property type="match status" value="1"/>
</dbReference>
<feature type="compositionally biased region" description="Basic and acidic residues" evidence="12">
    <location>
        <begin position="751"/>
        <end position="786"/>
    </location>
</feature>
<dbReference type="InterPro" id="IPR014014">
    <property type="entry name" value="RNA_helicase_DEAD_Q_motif"/>
</dbReference>
<dbReference type="InterPro" id="IPR012541">
    <property type="entry name" value="DBP10_C"/>
</dbReference>
<dbReference type="VEuPathDB" id="VectorBase:AMAM000273"/>
<dbReference type="Pfam" id="PF00271">
    <property type="entry name" value="Helicase_C"/>
    <property type="match status" value="1"/>
</dbReference>
<evidence type="ECO:0000256" key="12">
    <source>
        <dbReference type="SAM" id="MobiDB-lite"/>
    </source>
</evidence>
<dbReference type="SMART" id="SM00490">
    <property type="entry name" value="HELICc"/>
    <property type="match status" value="1"/>
</dbReference>
<dbReference type="Proteomes" id="UP000075901">
    <property type="component" value="Unassembled WGS sequence"/>
</dbReference>
<dbReference type="Pfam" id="PF08147">
    <property type="entry name" value="DBP10CT"/>
    <property type="match status" value="1"/>
</dbReference>
<dbReference type="PROSITE" id="PS00039">
    <property type="entry name" value="DEAD_ATP_HELICASE"/>
    <property type="match status" value="1"/>
</dbReference>
<dbReference type="GO" id="GO:0016887">
    <property type="term" value="F:ATP hydrolysis activity"/>
    <property type="evidence" value="ECO:0007669"/>
    <property type="project" value="RHEA"/>
</dbReference>
<feature type="domain" description="Helicase ATP-binding" evidence="13">
    <location>
        <begin position="68"/>
        <end position="242"/>
    </location>
</feature>
<dbReference type="PANTHER" id="PTHR47959:SF8">
    <property type="entry name" value="RNA HELICASE"/>
    <property type="match status" value="1"/>
</dbReference>
<proteinExistence type="inferred from homology"/>
<evidence type="ECO:0000259" key="14">
    <source>
        <dbReference type="PROSITE" id="PS51194"/>
    </source>
</evidence>
<keyword evidence="6" id="KW-0347">Helicase</keyword>
<evidence type="ECO:0000256" key="3">
    <source>
        <dbReference type="ARBA" id="ARBA00012552"/>
    </source>
</evidence>
<organism evidence="16 17">
    <name type="scientific">Anopheles maculatus</name>
    <dbReference type="NCBI Taxonomy" id="74869"/>
    <lineage>
        <taxon>Eukaryota</taxon>
        <taxon>Metazoa</taxon>
        <taxon>Ecdysozoa</taxon>
        <taxon>Arthropoda</taxon>
        <taxon>Hexapoda</taxon>
        <taxon>Insecta</taxon>
        <taxon>Pterygota</taxon>
        <taxon>Neoptera</taxon>
        <taxon>Endopterygota</taxon>
        <taxon>Diptera</taxon>
        <taxon>Nematocera</taxon>
        <taxon>Culicoidea</taxon>
        <taxon>Culicidae</taxon>
        <taxon>Anophelinae</taxon>
        <taxon>Anopheles</taxon>
        <taxon>Anopheles maculatus group</taxon>
    </lineage>
</organism>
<evidence type="ECO:0000256" key="1">
    <source>
        <dbReference type="ARBA" id="ARBA00004604"/>
    </source>
</evidence>
<dbReference type="AlphaFoldDB" id="A0A182S5X0"/>
<feature type="domain" description="DEAD-box RNA helicase Q" evidence="15">
    <location>
        <begin position="37"/>
        <end position="65"/>
    </location>
</feature>
<dbReference type="InterPro" id="IPR011545">
    <property type="entry name" value="DEAD/DEAH_box_helicase_dom"/>
</dbReference>
<keyword evidence="9" id="KW-0539">Nucleus</keyword>
<evidence type="ECO:0000256" key="5">
    <source>
        <dbReference type="ARBA" id="ARBA00022801"/>
    </source>
</evidence>
<dbReference type="GO" id="GO:0005829">
    <property type="term" value="C:cytosol"/>
    <property type="evidence" value="ECO:0007669"/>
    <property type="project" value="TreeGrafter"/>
</dbReference>
<reference evidence="16" key="2">
    <citation type="submission" date="2020-05" db="UniProtKB">
        <authorList>
            <consortium name="EnsemblMetazoa"/>
        </authorList>
    </citation>
    <scope>IDENTIFICATION</scope>
    <source>
        <strain evidence="16">maculatus3</strain>
    </source>
</reference>
<feature type="compositionally biased region" description="Basic residues" evidence="12">
    <location>
        <begin position="790"/>
        <end position="808"/>
    </location>
</feature>
<keyword evidence="7" id="KW-0067">ATP-binding</keyword>
<protein>
    <recommendedName>
        <fullName evidence="3">RNA helicase</fullName>
        <ecNumber evidence="3">3.6.4.13</ecNumber>
    </recommendedName>
</protein>
<dbReference type="InterPro" id="IPR050079">
    <property type="entry name" value="DEAD_box_RNA_helicase"/>
</dbReference>
<evidence type="ECO:0000256" key="9">
    <source>
        <dbReference type="ARBA" id="ARBA00023242"/>
    </source>
</evidence>
<comment type="catalytic activity">
    <reaction evidence="10">
        <text>ATP + H2O = ADP + phosphate + H(+)</text>
        <dbReference type="Rhea" id="RHEA:13065"/>
        <dbReference type="ChEBI" id="CHEBI:15377"/>
        <dbReference type="ChEBI" id="CHEBI:15378"/>
        <dbReference type="ChEBI" id="CHEBI:30616"/>
        <dbReference type="ChEBI" id="CHEBI:43474"/>
        <dbReference type="ChEBI" id="CHEBI:456216"/>
        <dbReference type="EC" id="3.6.4.13"/>
    </reaction>
</comment>
<keyword evidence="4" id="KW-0547">Nucleotide-binding</keyword>
<reference evidence="17" key="1">
    <citation type="submission" date="2013-09" db="EMBL/GenBank/DDBJ databases">
        <title>The Genome Sequence of Anopheles maculatus species B.</title>
        <authorList>
            <consortium name="The Broad Institute Genomics Platform"/>
            <person name="Neafsey D.E."/>
            <person name="Besansky N."/>
            <person name="Howell P."/>
            <person name="Walton C."/>
            <person name="Young S.K."/>
            <person name="Zeng Q."/>
            <person name="Gargeya S."/>
            <person name="Fitzgerald M."/>
            <person name="Haas B."/>
            <person name="Abouelleil A."/>
            <person name="Allen A.W."/>
            <person name="Alvarado L."/>
            <person name="Arachchi H.M."/>
            <person name="Berlin A.M."/>
            <person name="Chapman S.B."/>
            <person name="Gainer-Dewar J."/>
            <person name="Goldberg J."/>
            <person name="Griggs A."/>
            <person name="Gujja S."/>
            <person name="Hansen M."/>
            <person name="Howarth C."/>
            <person name="Imamovic A."/>
            <person name="Ireland A."/>
            <person name="Larimer J."/>
            <person name="McCowan C."/>
            <person name="Murphy C."/>
            <person name="Pearson M."/>
            <person name="Poon T.W."/>
            <person name="Priest M."/>
            <person name="Roberts A."/>
            <person name="Saif S."/>
            <person name="Shea T."/>
            <person name="Sisk P."/>
            <person name="Sykes S."/>
            <person name="Wortman J."/>
            <person name="Nusbaum C."/>
            <person name="Birren B."/>
        </authorList>
    </citation>
    <scope>NUCLEOTIDE SEQUENCE [LARGE SCALE GENOMIC DNA]</scope>
    <source>
        <strain evidence="17">maculatus3</strain>
    </source>
</reference>